<accession>A0A1H4LRZ7</accession>
<evidence type="ECO:0000313" key="3">
    <source>
        <dbReference type="Proteomes" id="UP000182409"/>
    </source>
</evidence>
<protein>
    <submittedName>
        <fullName evidence="2">Inner membrane protein</fullName>
    </submittedName>
</protein>
<dbReference type="Proteomes" id="UP000182409">
    <property type="component" value="Unassembled WGS sequence"/>
</dbReference>
<keyword evidence="1" id="KW-0812">Transmembrane</keyword>
<name>A0A1H4LRZ7_9BACT</name>
<dbReference type="InterPro" id="IPR007404">
    <property type="entry name" value="YdjM-like"/>
</dbReference>
<keyword evidence="1" id="KW-1133">Transmembrane helix</keyword>
<reference evidence="2 3" key="1">
    <citation type="submission" date="2016-10" db="EMBL/GenBank/DDBJ databases">
        <authorList>
            <person name="de Groot N.N."/>
        </authorList>
    </citation>
    <scope>NUCLEOTIDE SEQUENCE [LARGE SCALE GENOMIC DNA]</scope>
    <source>
        <strain evidence="2 3">AB35.6</strain>
    </source>
</reference>
<feature type="transmembrane region" description="Helical" evidence="1">
    <location>
        <begin position="65"/>
        <end position="83"/>
    </location>
</feature>
<feature type="transmembrane region" description="Helical" evidence="1">
    <location>
        <begin position="144"/>
        <end position="168"/>
    </location>
</feature>
<dbReference type="EMBL" id="FNSD01000001">
    <property type="protein sequence ID" value="SEB73035.1"/>
    <property type="molecule type" value="Genomic_DNA"/>
</dbReference>
<evidence type="ECO:0000256" key="1">
    <source>
        <dbReference type="SAM" id="Phobius"/>
    </source>
</evidence>
<feature type="transmembrane region" description="Helical" evidence="1">
    <location>
        <begin position="180"/>
        <end position="199"/>
    </location>
</feature>
<feature type="transmembrane region" description="Helical" evidence="1">
    <location>
        <begin position="104"/>
        <end position="124"/>
    </location>
</feature>
<proteinExistence type="predicted"/>
<evidence type="ECO:0000313" key="2">
    <source>
        <dbReference type="EMBL" id="SEB73035.1"/>
    </source>
</evidence>
<dbReference type="AlphaFoldDB" id="A0A1H4LRZ7"/>
<keyword evidence="1" id="KW-0472">Membrane</keyword>
<sequence>MLCLVEPVTHLLTGACLSRAFGFPARARYATAACVIAAELPDADFVYRLGGPLVYFQHHRGWTHALWSLPLQAALLVGVFYGLHATRRTWKKRRSVEEPAPTRWLMLSGMALLALLSHLLLDWTNNYGIRPFAPFNPRWYAGELVYIVEPLLLLVLSLALLLPFLFSLVHREMGIRRPRYQGRALSAAALVMMVGLWGYRGSQRDDAATVVDAHEFRGGRIMRRSLNPYPIDPYRWHVVVETPENFQIGTVDTRQGLFETDPQQIYAKPQVTLATLAAKQSWLGEVYLDWSKFPLVVDEGTVGETHPELSPTPAEAALRNVVFSDLRFRYDVLGLRSSSNVLSAEAWVDANRRVQEAFLGGAEQVGAH</sequence>
<dbReference type="OrthoDB" id="110250at2"/>
<dbReference type="PANTHER" id="PTHR40031">
    <property type="entry name" value="HYPOTHETICAL MEMBRANE SPANNING PROTEIN"/>
    <property type="match status" value="1"/>
</dbReference>
<dbReference type="PANTHER" id="PTHR40031:SF1">
    <property type="entry name" value="MEMBRANE-BOUND METAL-DEPENDENT HYDROLASE"/>
    <property type="match status" value="1"/>
</dbReference>
<gene>
    <name evidence="2" type="ORF">SAMN05443244_1683</name>
</gene>
<dbReference type="InterPro" id="IPR053170">
    <property type="entry name" value="Transcription_regulator"/>
</dbReference>
<organism evidence="2 3">
    <name type="scientific">Terriglobus roseus</name>
    <dbReference type="NCBI Taxonomy" id="392734"/>
    <lineage>
        <taxon>Bacteria</taxon>
        <taxon>Pseudomonadati</taxon>
        <taxon>Acidobacteriota</taxon>
        <taxon>Terriglobia</taxon>
        <taxon>Terriglobales</taxon>
        <taxon>Acidobacteriaceae</taxon>
        <taxon>Terriglobus</taxon>
    </lineage>
</organism>
<dbReference type="Pfam" id="PF04307">
    <property type="entry name" value="YdjM"/>
    <property type="match status" value="1"/>
</dbReference>